<dbReference type="InterPro" id="IPR003004">
    <property type="entry name" value="GspF/PilC"/>
</dbReference>
<feature type="domain" description="Type II secretion system protein GspF" evidence="9">
    <location>
        <begin position="68"/>
        <end position="190"/>
    </location>
</feature>
<feature type="transmembrane region" description="Helical" evidence="8">
    <location>
        <begin position="209"/>
        <end position="237"/>
    </location>
</feature>
<evidence type="ECO:0000259" key="9">
    <source>
        <dbReference type="Pfam" id="PF00482"/>
    </source>
</evidence>
<accession>A0A0G0TR59</accession>
<comment type="subcellular location">
    <subcellularLocation>
        <location evidence="1">Cell inner membrane</location>
        <topology evidence="1">Multi-pass membrane protein</topology>
    </subcellularLocation>
</comment>
<protein>
    <submittedName>
        <fullName evidence="10">Type IV pilin</fullName>
    </submittedName>
</protein>
<feature type="non-terminal residue" evidence="10">
    <location>
        <position position="345"/>
    </location>
</feature>
<keyword evidence="5 8" id="KW-0812">Transmembrane</keyword>
<dbReference type="Gene3D" id="1.20.81.30">
    <property type="entry name" value="Type II secretion system (T2SS), domain F"/>
    <property type="match status" value="2"/>
</dbReference>
<evidence type="ECO:0000313" key="10">
    <source>
        <dbReference type="EMBL" id="KKR79474.1"/>
    </source>
</evidence>
<dbReference type="PRINTS" id="PR00812">
    <property type="entry name" value="BCTERIALGSPF"/>
</dbReference>
<evidence type="ECO:0000256" key="4">
    <source>
        <dbReference type="ARBA" id="ARBA00022519"/>
    </source>
</evidence>
<feature type="domain" description="Type II secretion system protein GspF" evidence="9">
    <location>
        <begin position="273"/>
        <end position="345"/>
    </location>
</feature>
<dbReference type="AlphaFoldDB" id="A0A0G0TR59"/>
<keyword evidence="7 8" id="KW-0472">Membrane</keyword>
<feature type="transmembrane region" description="Helical" evidence="8">
    <location>
        <begin position="166"/>
        <end position="189"/>
    </location>
</feature>
<keyword evidence="4" id="KW-0997">Cell inner membrane</keyword>
<evidence type="ECO:0000256" key="1">
    <source>
        <dbReference type="ARBA" id="ARBA00004429"/>
    </source>
</evidence>
<gene>
    <name evidence="10" type="ORF">UU24_C0007G0001</name>
</gene>
<dbReference type="Proteomes" id="UP000034749">
    <property type="component" value="Unassembled WGS sequence"/>
</dbReference>
<reference evidence="10 11" key="1">
    <citation type="journal article" date="2015" name="Nature">
        <title>rRNA introns, odd ribosomes, and small enigmatic genomes across a large radiation of phyla.</title>
        <authorList>
            <person name="Brown C.T."/>
            <person name="Hug L.A."/>
            <person name="Thomas B.C."/>
            <person name="Sharon I."/>
            <person name="Castelle C.J."/>
            <person name="Singh A."/>
            <person name="Wilkins M.J."/>
            <person name="Williams K.H."/>
            <person name="Banfield J.F."/>
        </authorList>
    </citation>
    <scope>NUCLEOTIDE SEQUENCE [LARGE SCALE GENOMIC DNA]</scope>
</reference>
<dbReference type="PANTHER" id="PTHR30012:SF0">
    <property type="entry name" value="TYPE II SECRETION SYSTEM PROTEIN F-RELATED"/>
    <property type="match status" value="1"/>
</dbReference>
<keyword evidence="3" id="KW-1003">Cell membrane</keyword>
<evidence type="ECO:0000256" key="8">
    <source>
        <dbReference type="SAM" id="Phobius"/>
    </source>
</evidence>
<sequence length="345" mass="38599">MLFKYKSVDEKGINKEGEIDAPTRDMAISGLQRRGLIILEIKESEGEKFFMSISFFDKVKMKDIVILSRQIATLFEAQVSALKAFTMLAANSENKLLGKKLTQVGDDLQAGVSISGALSKHPDVFSEFYINMVRAGEETGKLNQTFLHLAEYLDRQYALTSKTRNALIYPAFVIFTFFAVMTLMFVVVIPKLSAILLDSGQEVPFFTKIIIGLSDFFVHYGFLVVIFLIISGFWLWWLSRTSAGKAYIDKMRLSIPLIGDLYKKLYLSRISDNLDTMLVSGIPIIRSIDLTAEVVSSLVYKSILKDVADGVKSGLSLSVAFEKYPEQIPNIMVQMVKVGEETGSL</sequence>
<dbReference type="InterPro" id="IPR042094">
    <property type="entry name" value="T2SS_GspF_sf"/>
</dbReference>
<organism evidence="10 11">
    <name type="scientific">Candidatus Nomurabacteria bacterium GW2011_GWA2_40_9</name>
    <dbReference type="NCBI Taxonomy" id="1618734"/>
    <lineage>
        <taxon>Bacteria</taxon>
        <taxon>Candidatus Nomuraibacteriota</taxon>
    </lineage>
</organism>
<evidence type="ECO:0000256" key="2">
    <source>
        <dbReference type="ARBA" id="ARBA00005745"/>
    </source>
</evidence>
<keyword evidence="6 8" id="KW-1133">Transmembrane helix</keyword>
<proteinExistence type="inferred from homology"/>
<comment type="similarity">
    <text evidence="2">Belongs to the GSP F family.</text>
</comment>
<dbReference type="FunFam" id="1.20.81.30:FF:000001">
    <property type="entry name" value="Type II secretion system protein F"/>
    <property type="match status" value="1"/>
</dbReference>
<evidence type="ECO:0000256" key="6">
    <source>
        <dbReference type="ARBA" id="ARBA00022989"/>
    </source>
</evidence>
<dbReference type="PANTHER" id="PTHR30012">
    <property type="entry name" value="GENERAL SECRETION PATHWAY PROTEIN"/>
    <property type="match status" value="1"/>
</dbReference>
<dbReference type="EMBL" id="LBZW01000007">
    <property type="protein sequence ID" value="KKR79474.1"/>
    <property type="molecule type" value="Genomic_DNA"/>
</dbReference>
<dbReference type="Pfam" id="PF00482">
    <property type="entry name" value="T2SSF"/>
    <property type="match status" value="2"/>
</dbReference>
<evidence type="ECO:0000256" key="7">
    <source>
        <dbReference type="ARBA" id="ARBA00023136"/>
    </source>
</evidence>
<evidence type="ECO:0000256" key="5">
    <source>
        <dbReference type="ARBA" id="ARBA00022692"/>
    </source>
</evidence>
<evidence type="ECO:0000313" key="11">
    <source>
        <dbReference type="Proteomes" id="UP000034749"/>
    </source>
</evidence>
<comment type="caution">
    <text evidence="10">The sequence shown here is derived from an EMBL/GenBank/DDBJ whole genome shotgun (WGS) entry which is preliminary data.</text>
</comment>
<dbReference type="InterPro" id="IPR018076">
    <property type="entry name" value="T2SS_GspF_dom"/>
</dbReference>
<name>A0A0G0TR59_9BACT</name>
<evidence type="ECO:0000256" key="3">
    <source>
        <dbReference type="ARBA" id="ARBA00022475"/>
    </source>
</evidence>
<dbReference type="GO" id="GO:0005886">
    <property type="term" value="C:plasma membrane"/>
    <property type="evidence" value="ECO:0007669"/>
    <property type="project" value="UniProtKB-SubCell"/>
</dbReference>